<accession>A0ABQ9H6M3</accession>
<proteinExistence type="predicted"/>
<gene>
    <name evidence="1" type="ORF">PR048_020566</name>
</gene>
<evidence type="ECO:0000313" key="1">
    <source>
        <dbReference type="EMBL" id="KAJ8879945.1"/>
    </source>
</evidence>
<evidence type="ECO:0000313" key="2">
    <source>
        <dbReference type="Proteomes" id="UP001159363"/>
    </source>
</evidence>
<organism evidence="1 2">
    <name type="scientific">Dryococelus australis</name>
    <dbReference type="NCBI Taxonomy" id="614101"/>
    <lineage>
        <taxon>Eukaryota</taxon>
        <taxon>Metazoa</taxon>
        <taxon>Ecdysozoa</taxon>
        <taxon>Arthropoda</taxon>
        <taxon>Hexapoda</taxon>
        <taxon>Insecta</taxon>
        <taxon>Pterygota</taxon>
        <taxon>Neoptera</taxon>
        <taxon>Polyneoptera</taxon>
        <taxon>Phasmatodea</taxon>
        <taxon>Verophasmatodea</taxon>
        <taxon>Anareolatae</taxon>
        <taxon>Phasmatidae</taxon>
        <taxon>Eurycanthinae</taxon>
        <taxon>Dryococelus</taxon>
    </lineage>
</organism>
<dbReference type="EMBL" id="JARBHB010000007">
    <property type="protein sequence ID" value="KAJ8879945.1"/>
    <property type="molecule type" value="Genomic_DNA"/>
</dbReference>
<name>A0ABQ9H6M3_9NEOP</name>
<dbReference type="Proteomes" id="UP001159363">
    <property type="component" value="Chromosome 6"/>
</dbReference>
<keyword evidence="2" id="KW-1185">Reference proteome</keyword>
<comment type="caution">
    <text evidence="1">The sequence shown here is derived from an EMBL/GenBank/DDBJ whole genome shotgun (WGS) entry which is preliminary data.</text>
</comment>
<protein>
    <submittedName>
        <fullName evidence="1">Uncharacterized protein</fullName>
    </submittedName>
</protein>
<reference evidence="1 2" key="1">
    <citation type="submission" date="2023-02" db="EMBL/GenBank/DDBJ databases">
        <title>LHISI_Scaffold_Assembly.</title>
        <authorList>
            <person name="Stuart O.P."/>
            <person name="Cleave R."/>
            <person name="Magrath M.J.L."/>
            <person name="Mikheyev A.S."/>
        </authorList>
    </citation>
    <scope>NUCLEOTIDE SEQUENCE [LARGE SCALE GENOMIC DNA]</scope>
    <source>
        <strain evidence="1">Daus_M_001</strain>
        <tissue evidence="1">Leg muscle</tissue>
    </source>
</reference>
<sequence>MTHKWGCDGSSRHSGYKQKFSETHVSSTDSDVLIISVVPLIAERKEIIWRNPITSSTRYCRPVRFRFIKETPENIKDEFQFIENQIRQLEPTKVY</sequence>